<feature type="compositionally biased region" description="Basic and acidic residues" evidence="11">
    <location>
        <begin position="4801"/>
        <end position="4811"/>
    </location>
</feature>
<feature type="region of interest" description="Disordered" evidence="11">
    <location>
        <begin position="4650"/>
        <end position="4670"/>
    </location>
</feature>
<feature type="compositionally biased region" description="Acidic residues" evidence="11">
    <location>
        <begin position="4815"/>
        <end position="4828"/>
    </location>
</feature>
<feature type="domain" description="VWFA" evidence="13">
    <location>
        <begin position="5291"/>
        <end position="5491"/>
    </location>
</feature>
<evidence type="ECO:0000256" key="7">
    <source>
        <dbReference type="ARBA" id="ARBA00023186"/>
    </source>
</evidence>
<dbReference type="PANTHER" id="PTHR48103:SF2">
    <property type="entry name" value="MIDASIN"/>
    <property type="match status" value="1"/>
</dbReference>
<dbReference type="InterPro" id="IPR040848">
    <property type="entry name" value="AAA_lid_7"/>
</dbReference>
<sequence>MAMDGSFSIQSALERFLARCPNLQSLRRFDSLVKKGDTVTEEEVVKAVAEVFLLPSYTIPLIGCFRAIATQIVDKAVELLRFVHNLRFNSDDSVAEFGEDRILNESSVIEFYNGVGKGLDLHELACLAFCRALDLAPFLLGSVLNYFKYAPPPFGRLLLRQTISELCEKVWSHLLLAVRTSYRFLLLEFDTFFKLWDWSCFLDLSKQRANFGLCSSTNNMEVIVDIRWCVIQIISLILNLSDRTTTFLGISDEEAFSCLLRWEDFCQDVALEKASWYIELSEPNKSGSVNGSYDLNLKSCLHSSSMFSSVYMEPPIRSQRHATWDYESSGNPFVLTSTVKKSFEMVLLAVSQKCPVLLYGPTGCGKSSLVSNIAQNSGNQVLSIHMDDQIDGKTLVGSYVCTERPGEFRWQPGSLTQAVLHGYWVVFEDIDKAPSDVHSILLPLLEGANSFVTGHGEEIRVAETFRLFSTISTSKLDVSSITEGGNSLSSFWRRVMVGPPNIEDLQNIVEVCYPSLKPLAEKLIETYGIVNSALSLHAGFQPGNCASANYLSRFSLRDLLKWCKRIVGMGFSFIGNEMSAYECDCIYQEAVDIFAAFSISAENRLTMRKEIAKLWAVPATVTETLYPPNKPVIKVEVDLLSELRIGRVSLQRTQTTLHTERKSFVEIRSSLHLLERLAASVKGNEPVLLVGETGTGKTTLVQDLALRLGQRLTVLNLSQQSDVADLLGGFKPMDAQFICFPLYKEFEDLFSKTFSVKANFDFLSRLQKYLTDKKWKMLLRGFQKGFDFFQRLVEEGRSVSGKKRKKPLEEEKIKAWENFSLNLETARQQIAASSGMIFSFVEGAFVTALKNGEWILLDEVNLAPPETLQRVTGVLEGESGSLCLVERGDVSHVRRHPNFRLFACMNPATDAGKRDLPFSIRSRFTEYFVDDVLDDEDLTLFVNQFLGDNKSDSELVNKIVRFYKAVKKDSEERLQDGANQKPQYSLRSLYRALEYTRKSARSFGFQKAIYDGFCMFFQTLLDRPSAKIMDQMILSYLLGGKIPRHVPFDGYLNSISTSNEFTDNYILTRSVREHLSSLARAIWIKKYPVLLQGPTSSGKTSLVRYLAAITGHEFVRINNHEHTDLQEYLGSYITDAGGKLVFHEGVLVKAIRNGYWIVLDELNLAPSDVLEALNRLLDDNRELFVPELQETIRPHPDFMLFATQNPPTFYGGRKMLSRAFRNRFIEIHVDEIPEDELSTIIENRCKIPESYARKMVEVMKELQLNRQRSKVFAGKHGFITPRDLFRWADRFRKLEGRSYEDLARDGYFLLAERLRDEGEKHVVQEVLEKHLRVKLVKDDLYKQESVGQNPVFNFTNGDKVLFGPTNVIWTKSMQRLYFLVERCHRVQEPVLLVGETGGGKTTVCQLLSILLGSKLHILNCHQYTETSDFLGGFYPIRERSRLMLDFKKIIEEIVTLDTFDHFHPDFSLSSDISQASSTLYMLEEMMKTYKKDRVSCPGVTDQDLRTLEVMVANLSELHQKWQTIFMWQDGPLVQAMRDGDLFLVDEISLADDSVLERLNSVLEPERTLSLAEKGGSELEKIVAHPNFFLLGTMNPSGDFGKKELSPALRNRFTEIWVPPVDDSNELKSIALRRLFSPKLSYIVDPMLSFWEWFSHLQTGRMLTVRDLLSWIDFINVTESRLGPEYAVLHGMFLVLLDGLSLGTGISKRDAEELRKSSLSFFLEQLKVIYLFIFIFILTIFSFYSHGCTCHCYFYYLFPENALSLMGAGCINVGDANVMFSKHSTLQNYGWGDLETSMDTSLDNKMQCDNIFGVDPFYIEKGCENCKDGEFEIFAPTTCRNALRVLRAMQLPKPVLLEGSPGVGKTSLIVALGKFSGHKVVRINLSEQTDIMDLLGSDLPVESEDGIKFAWSDGILLQALKEGCWVLLDELNLAPQSGLNAILDHRAEVFIPELGYTFKCPSSFKIFACQNPSYQGGGRKGLPKSFLNRFTKVYVDELVQDDYLFICGTKYPSISRPLLSKLILFNKQLYEETMLYHKFAQDGSPWEFNLRDIFRSCQIIQGSPEKSKNYCFLDTVYVQRMRTESDRRQVLQLYEQIFEEKPYINPYPRVQQNSQYFIVGNTAIRRNNVQSSKIPNSPLKILPGICNSLEAAAQCLEHEWLCILIGPASSGKTSLIRLLAQLTGNVINELHLSSGTDISEILGCFEQYNAFRKFRFIVAQVECYINEYCSLQLETFKEPFLSEGEGFMTKWLAFLCSMNNDFVSCFTSMHVDDRKRFVDSLSMLIKIIQELKLVQEKNNLSLSWSSKELDKIVKTTMKLQEDHEKRSFSVKFEWITGLLIKAVERGEWIVLENANCCNPTVLDRINSLVEPSGSITINECGIVDGKPVVLHPHPNFRMFLTVNPKYGEVSRAMRNRGVEIFLMQPNWLLDDSCGYSCDDIALNDVKRFLVLSGIPFGKLVHSMAKSHIYAREEGLRFNISITYLELARWVQLFQQLIMNGNQPLWSLQTSWEHIYYSSLGVADGGSTISHVKHAYLSVMSLSESGSSLASSLCLPGGWPMPLKLRDFVFYSKETSVKRNCSYLEFLAAQCASYELENARSRCSVYQDSTAGGFAGNYLMDIRMLHQIMFPKAFNMKDLNIGERFDLELAKKKLWFAANWTIEQATGSDFELYFLWFRWFSSRLQPLAQVFDLFKLVVEHPIWKYLTYSYRQLYQVDFEKHPIPILSLEFVDGIEANDRNCKFLQNAISCIGPLKLTYQQWNDESKHYDCEEAQHFIPVLSSLRLLEEELLNKLVETSSFNALIQLYADLLEDHILFWNGVMSSDPGKLLISWRSLLKKATKLKVFSPEAVDNLLRNSKNLDTVCSLNFHLEKPLLWVNGGHPVLPSSACLFKKQLQLLKFCELVWPSERELSDTEDDCMIGVVASSDSEFRFLVLEGISMLSSITGKFGYDEEEVLVQQLEDIYEKLEKRFKQVKRGVEKKLGCDKFAVSEANSSACCSYSTETLCQKSGFDSWQETLPLIDITSFSLDMELLQKLSSVVLVDSKGLQQALSDVSTHLESALNFSLAFSSRPPQMFLPHQKLLWILDAWTLVDTVDGKISSFLLEMWFRWHQSLWIYVPASVKNFSREPGYDIPVPDVLVRPVMMATNFQMLQNTIAIKDYHVGSLKIRVASLNLWHSLSPGAKLPSFLLSAACYLFEQIISAHRKAFDAEKFSTIKSILCDFQINTVEAITRFTVLVFEEMEKESVKLDNMHRMRSLILSSSHQRLKESVDVFIEPLLEELYLRCSSTDPMSSLGRVWLCLGGLRLNLLLGCGDLDPSMKYNIKYTRLAERITLLKLEMQVRKECDYLAGWTSTREADKKRAQELENLEKEQKRLQRKMVFRSDHGKFKALKSECDEFLGRVKFSKFLWGNIKAMSLQQILDEGCNWQKIATSFIETLAEKYTDYIDFIQPVQVAVYEIKLGLALVISSVMQKAILSRFKMDNINAVVETIYSFMRFPWASVSKTISVNMNSEVREFPSCELEIAANFDVGDIDLLEKLFSFSSEVMAEKMVSDRQLKVSLYKNFLIRIAHSVANVRLIDSASLRLLDMMFHEFSNFWMRMKIQAKTKEDYDSQLYKFRPRILEIENIIELDISMLGKSLANENFLEWKELHSVDEDAVMEEASKEQENSEEDWNLVEESIVNSVVHIHNQLFGLNSFSLTGSFHISDVDRLLSFTDSYMLGIVMVEGFRGSFLSGLDAQLAPEHLLRLCLEHELKFISSCKSSQRYNFYKDSNASEMSKMVKVLAPLQYCVHSLLNEREDDHGLLKISNVIEMLLNMPLSTPLAKVLSGLHFLVNCVRVSQENGSKVSASDQLEPILALMSSWQKTEFESWPALLDEVQDQYDINAGKLWFPLYSVLRHRCSSDLADLEEFIYTSSIGEFRKRLELLFAFLGQINMGIRLKFYSSACETENLKILYNVFGYYVQFLPSTLEHIETRRRNIEGELKELLKLCSWERPESFLSIENFKRKRQKLRKLIQKYTDLLQEPVMIFLNQETALKRSKPQSQHGQESLIDFVNRNVGMMDATFNQKLLNDEDRFMWYPEWREKSDCALRNFQLDVSTEFDVLYSHYKDIFTEYMASRSSGLLYQAEWQAVWCKVERIFRTALDCGEIWKDEKKSQGKRRALSDLLKLLESSGLSRHKPIYMKDQIKSWWFLQPSYDLRHLPLTQSRLTCGASDVADPNKLLSFPSGKLVTQWATANEYYFKSVASLLLLQQICLNCNKDIMREQVDRSCSFLHHLVEIQQKQQATAIVFSKNLKRFKKCVSILKLLYSNSTNYDDGNGAKFSIIKNQDGVIKCMWQQKQLFDSLYSISNDELVLLKKFETTHLSTCKTVKAASNRFIALIEKFLPVFWNSKEQLDNNLLGQDRDITDLAAPPHLFVVSKEMEELISQNFLVIKEFKEHFLSLRKQDVNKSSVIEALFNHFEDLFIKARLVEEEFSSRMKEKEYSFDTLDGGACCRIYSDLNTEFVEAFKNTFEHVLETMQKLCSCNGQVLSDESAGNITSWEFLFDSLVTNLSLEHLCDKLLRTVSFAKKLVSECDDISCQFWVHFKHLNLLLGLLLDFSDGLLQEFLAMHERVSLMIHVLASILASLYSKGFGISAEDQANDVAPDLSQDAEGTGMGEGAGMNDVSDQITDEDQLLGASEKQGEEKDASGEAPSNNDKGIEMEQDFAADTFSVSEDSEEDTNEDGEEEQLDSAVGETGESGQVVDEKLWDKNEDENPNDVKEKYESGPSVTDKDASSRELRAKEDSTVAADEPGELDSHELDKSDSEIGNTDDLDDGENLEDMNLDKEEAFVDSTGLKLDEMNQSSEEGMDLDEKEAADSDEEVNPEVQDESAGDGNLDEEKPSPNDETMVEPGTDQLDANPEGDEPSTERKENDEPNLMGPKRDVFEPGSDDLVRDDLLNSESATKPDYELQASDPRNVAPELNFENSKDFHNGLAPSRGLPSSNSSELDIMASESANVGKNIDGQPEAHLPQPESSSVRKSQPNPYRSVGDALKEWKERVNVSVDIQADDMDTQQVEIDDENANEFGYVSEFEKGTAQALGPAMSEQVDKNVSDNKPNEAGLSEHGDDLTKVEIGEQRSETHHTSGASIRKNKTEDQMNFEPDKLPNEELEETPSNDDGDSRGLSDSLVSVKKSYLREDIHQLSKLSIDDNDLGKAQDPGDNSNYVNDATALWRRYELLTTRLSQEMAEQLRLVMEPTMASKLQGDYKTGKRISMKKVIPYIASNYRKDKIWLRRTRPNKRDYQVVIAVDDSRSMSESGCGGVAIEALVTVCRAMSQLEMGNLAVASFGKKGNIRLLHDFDQPFTGEAGIKMISSLTFKQENTIADEPVVDLLKYLNKKLDTAVAKARLPSGQNPLEQLVLIIADGRFHEKERLKRCVRDVLSRKRMVAFLLLDSPQESIVDLMEASFQGGNIKFSKYLDSFPFPYYIVLKNIDALPRTLADLLRQWFELMQNSRE</sequence>
<feature type="coiled-coil region" evidence="10">
    <location>
        <begin position="2949"/>
        <end position="2976"/>
    </location>
</feature>
<protein>
    <recommendedName>
        <fullName evidence="4 9">Midasin</fullName>
    </recommendedName>
</protein>
<keyword evidence="5 9" id="KW-0547">Nucleotide-binding</keyword>
<feature type="compositionally biased region" description="Acidic residues" evidence="11">
    <location>
        <begin position="4720"/>
        <end position="4735"/>
    </location>
</feature>
<dbReference type="FunFam" id="3.40.50.410:FF:000114">
    <property type="entry name" value="Midasin"/>
    <property type="match status" value="1"/>
</dbReference>
<evidence type="ECO:0000313" key="14">
    <source>
        <dbReference type="EMBL" id="KAH7547128.1"/>
    </source>
</evidence>
<dbReference type="FunFam" id="3.40.50.300:FF:001368">
    <property type="entry name" value="Midasin"/>
    <property type="match status" value="1"/>
</dbReference>
<keyword evidence="12" id="KW-1133">Transmembrane helix</keyword>
<keyword evidence="6 9" id="KW-0067">ATP-binding</keyword>
<dbReference type="FunFam" id="3.40.50.300:FF:001861">
    <property type="entry name" value="Midasin"/>
    <property type="match status" value="1"/>
</dbReference>
<dbReference type="InterPro" id="IPR048617">
    <property type="entry name" value="MDN1_AAA_lid_4"/>
</dbReference>
<feature type="compositionally biased region" description="Acidic residues" evidence="11">
    <location>
        <begin position="5155"/>
        <end position="5165"/>
    </location>
</feature>
<dbReference type="SMART" id="SM00382">
    <property type="entry name" value="AAA"/>
    <property type="match status" value="5"/>
</dbReference>
<evidence type="ECO:0000256" key="4">
    <source>
        <dbReference type="ARBA" id="ARBA00017143"/>
    </source>
</evidence>
<dbReference type="Pfam" id="PF21108">
    <property type="entry name" value="MDN1_4th"/>
    <property type="match status" value="1"/>
</dbReference>
<feature type="region of interest" description="Disordered" evidence="11">
    <location>
        <begin position="4684"/>
        <end position="4704"/>
    </location>
</feature>
<comment type="similarity">
    <text evidence="3 9">Belongs to the midasin family.</text>
</comment>
<feature type="region of interest" description="Disordered" evidence="11">
    <location>
        <begin position="5083"/>
        <end position="5172"/>
    </location>
</feature>
<keyword evidence="10" id="KW-0175">Coiled coil</keyword>
<dbReference type="InterPro" id="IPR011704">
    <property type="entry name" value="ATPase_dyneun-rel_AAA"/>
</dbReference>
<feature type="transmembrane region" description="Helical" evidence="12">
    <location>
        <begin position="1727"/>
        <end position="1744"/>
    </location>
</feature>
<feature type="compositionally biased region" description="Polar residues" evidence="11">
    <location>
        <begin position="5020"/>
        <end position="5032"/>
    </location>
</feature>
<feature type="compositionally biased region" description="Basic and acidic residues" evidence="11">
    <location>
        <begin position="4927"/>
        <end position="4944"/>
    </location>
</feature>
<evidence type="ECO:0000256" key="1">
    <source>
        <dbReference type="ARBA" id="ARBA00004604"/>
    </source>
</evidence>
<dbReference type="InterPro" id="IPR012099">
    <property type="entry name" value="Midasin"/>
</dbReference>
<proteinExistence type="inferred from homology"/>
<evidence type="ECO:0000256" key="11">
    <source>
        <dbReference type="SAM" id="MobiDB-lite"/>
    </source>
</evidence>
<dbReference type="InterPro" id="IPR025662">
    <property type="entry name" value="Sigma_54_int_dom_ATP-bd_1"/>
</dbReference>
<dbReference type="Gene3D" id="3.40.50.300">
    <property type="entry name" value="P-loop containing nucleotide triphosphate hydrolases"/>
    <property type="match status" value="6"/>
</dbReference>
<dbReference type="GO" id="GO:0016887">
    <property type="term" value="F:ATP hydrolysis activity"/>
    <property type="evidence" value="ECO:0007669"/>
    <property type="project" value="InterPro"/>
</dbReference>
<dbReference type="InterPro" id="IPR003593">
    <property type="entry name" value="AAA+_ATPase"/>
</dbReference>
<evidence type="ECO:0000313" key="15">
    <source>
        <dbReference type="Proteomes" id="UP000813462"/>
    </source>
</evidence>
<dbReference type="GO" id="GO:0000055">
    <property type="term" value="P:ribosomal large subunit export from nucleus"/>
    <property type="evidence" value="ECO:0007669"/>
    <property type="project" value="TreeGrafter"/>
</dbReference>
<dbReference type="Pfam" id="PF17865">
    <property type="entry name" value="AAA_lid_5"/>
    <property type="match status" value="1"/>
</dbReference>
<feature type="compositionally biased region" description="Acidic residues" evidence="11">
    <location>
        <begin position="4853"/>
        <end position="4878"/>
    </location>
</feature>
<dbReference type="Pfam" id="PF07728">
    <property type="entry name" value="AAA_5"/>
    <property type="match status" value="6"/>
</dbReference>
<feature type="compositionally biased region" description="Basic and acidic residues" evidence="11">
    <location>
        <begin position="4763"/>
        <end position="4791"/>
    </location>
</feature>
<feature type="compositionally biased region" description="Basic and acidic residues" evidence="11">
    <location>
        <begin position="5139"/>
        <end position="5154"/>
    </location>
</feature>
<gene>
    <name evidence="14" type="ORF">FEM48_Zijuj01G0276300</name>
</gene>
<evidence type="ECO:0000256" key="5">
    <source>
        <dbReference type="ARBA" id="ARBA00022741"/>
    </source>
</evidence>
<dbReference type="PROSITE" id="PS00675">
    <property type="entry name" value="SIGMA54_INTERACT_1"/>
    <property type="match status" value="1"/>
</dbReference>
<keyword evidence="8 9" id="KW-0539">Nucleus</keyword>
<dbReference type="InterPro" id="IPR041190">
    <property type="entry name" value="Midasin_AAA_lid_5"/>
</dbReference>
<dbReference type="InterPro" id="IPR027417">
    <property type="entry name" value="P-loop_NTPase"/>
</dbReference>
<evidence type="ECO:0000256" key="3">
    <source>
        <dbReference type="ARBA" id="ARBA00007188"/>
    </source>
</evidence>
<dbReference type="GO" id="GO:0030687">
    <property type="term" value="C:preribosome, large subunit precursor"/>
    <property type="evidence" value="ECO:0007669"/>
    <property type="project" value="TreeGrafter"/>
</dbReference>
<evidence type="ECO:0000256" key="2">
    <source>
        <dbReference type="ARBA" id="ARBA00004642"/>
    </source>
</evidence>
<dbReference type="PROSITE" id="PS50234">
    <property type="entry name" value="VWFA"/>
    <property type="match status" value="1"/>
</dbReference>
<dbReference type="GO" id="GO:0005654">
    <property type="term" value="C:nucleoplasm"/>
    <property type="evidence" value="ECO:0007669"/>
    <property type="project" value="UniProtKB-SubCell"/>
</dbReference>
<evidence type="ECO:0000256" key="10">
    <source>
        <dbReference type="SAM" id="Coils"/>
    </source>
</evidence>
<dbReference type="SUPFAM" id="SSF53300">
    <property type="entry name" value="vWA-like"/>
    <property type="match status" value="1"/>
</dbReference>
<dbReference type="InterPro" id="IPR011703">
    <property type="entry name" value="ATPase_AAA-3"/>
</dbReference>
<dbReference type="Proteomes" id="UP000813462">
    <property type="component" value="Unassembled WGS sequence"/>
</dbReference>
<dbReference type="GO" id="GO:0000027">
    <property type="term" value="P:ribosomal large subunit assembly"/>
    <property type="evidence" value="ECO:0007669"/>
    <property type="project" value="InterPro"/>
</dbReference>
<dbReference type="Pfam" id="PF07726">
    <property type="entry name" value="AAA_3"/>
    <property type="match status" value="1"/>
</dbReference>
<comment type="function">
    <text evidence="9">Nuclear chaperone required for maturation and nuclear export of pre-60S ribosome subunits.</text>
</comment>
<comment type="subcellular location">
    <subcellularLocation>
        <location evidence="1">Nucleus</location>
        <location evidence="1">Nucleolus</location>
    </subcellularLocation>
    <subcellularLocation>
        <location evidence="2">Nucleus</location>
        <location evidence="2">Nucleoplasm</location>
    </subcellularLocation>
</comment>
<keyword evidence="7 9" id="KW-0143">Chaperone</keyword>
<dbReference type="CDD" id="cd00009">
    <property type="entry name" value="AAA"/>
    <property type="match status" value="3"/>
</dbReference>
<evidence type="ECO:0000259" key="13">
    <source>
        <dbReference type="PROSITE" id="PS50234"/>
    </source>
</evidence>
<dbReference type="PANTHER" id="PTHR48103">
    <property type="entry name" value="MIDASIN-RELATED"/>
    <property type="match status" value="1"/>
</dbReference>
<reference evidence="14" key="1">
    <citation type="journal article" date="2021" name="Front. Plant Sci.">
        <title>Chromosome-Scale Genome Assembly for Chinese Sour Jujube and Insights Into Its Genome Evolution and Domestication Signature.</title>
        <authorList>
            <person name="Shen L.-Y."/>
            <person name="Luo H."/>
            <person name="Wang X.-L."/>
            <person name="Wang X.-M."/>
            <person name="Qiu X.-J."/>
            <person name="Liu H."/>
            <person name="Zhou S.-S."/>
            <person name="Jia K.-H."/>
            <person name="Nie S."/>
            <person name="Bao Y.-T."/>
            <person name="Zhang R.-G."/>
            <person name="Yun Q.-Z."/>
            <person name="Chai Y.-H."/>
            <person name="Lu J.-Y."/>
            <person name="Li Y."/>
            <person name="Zhao S.-W."/>
            <person name="Mao J.-F."/>
            <person name="Jia S.-G."/>
            <person name="Mao Y.-M."/>
        </authorList>
    </citation>
    <scope>NUCLEOTIDE SEQUENCE</scope>
    <source>
        <strain evidence="14">AT0</strain>
        <tissue evidence="14">Leaf</tissue>
    </source>
</reference>
<dbReference type="InterPro" id="IPR002035">
    <property type="entry name" value="VWF_A"/>
</dbReference>
<dbReference type="EMBL" id="JAEACU010000001">
    <property type="protein sequence ID" value="KAH7547128.1"/>
    <property type="molecule type" value="Genomic_DNA"/>
</dbReference>
<evidence type="ECO:0000256" key="12">
    <source>
        <dbReference type="SAM" id="Phobius"/>
    </source>
</evidence>
<feature type="region of interest" description="Disordered" evidence="11">
    <location>
        <begin position="4716"/>
        <end position="5040"/>
    </location>
</feature>
<dbReference type="Pfam" id="PF17867">
    <property type="entry name" value="AAA_lid_7"/>
    <property type="match status" value="3"/>
</dbReference>
<accession>A0A978W594</accession>
<organism evidence="14 15">
    <name type="scientific">Ziziphus jujuba var. spinosa</name>
    <dbReference type="NCBI Taxonomy" id="714518"/>
    <lineage>
        <taxon>Eukaryota</taxon>
        <taxon>Viridiplantae</taxon>
        <taxon>Streptophyta</taxon>
        <taxon>Embryophyta</taxon>
        <taxon>Tracheophyta</taxon>
        <taxon>Spermatophyta</taxon>
        <taxon>Magnoliopsida</taxon>
        <taxon>eudicotyledons</taxon>
        <taxon>Gunneridae</taxon>
        <taxon>Pentapetalae</taxon>
        <taxon>rosids</taxon>
        <taxon>fabids</taxon>
        <taxon>Rosales</taxon>
        <taxon>Rhamnaceae</taxon>
        <taxon>Paliureae</taxon>
        <taxon>Ziziphus</taxon>
    </lineage>
</organism>
<keyword evidence="12" id="KW-0472">Membrane</keyword>
<comment type="caution">
    <text evidence="14">The sequence shown here is derived from an EMBL/GenBank/DDBJ whole genome shotgun (WGS) entry which is preliminary data.</text>
</comment>
<keyword evidence="12" id="KW-0812">Transmembrane</keyword>
<dbReference type="GO" id="GO:0005524">
    <property type="term" value="F:ATP binding"/>
    <property type="evidence" value="ECO:0007669"/>
    <property type="project" value="UniProtKB-KW"/>
</dbReference>
<feature type="coiled-coil region" evidence="10">
    <location>
        <begin position="3971"/>
        <end position="4026"/>
    </location>
</feature>
<evidence type="ECO:0000256" key="9">
    <source>
        <dbReference type="PIRNR" id="PIRNR010340"/>
    </source>
</evidence>
<evidence type="ECO:0000256" key="6">
    <source>
        <dbReference type="ARBA" id="ARBA00022840"/>
    </source>
</evidence>
<name>A0A978W594_ZIZJJ</name>
<dbReference type="SUPFAM" id="SSF52540">
    <property type="entry name" value="P-loop containing nucleoside triphosphate hydrolases"/>
    <property type="match status" value="6"/>
</dbReference>
<dbReference type="PIRSF" id="PIRSF010340">
    <property type="entry name" value="Midasin"/>
    <property type="match status" value="1"/>
</dbReference>
<dbReference type="InterPro" id="IPR036465">
    <property type="entry name" value="vWFA_dom_sf"/>
</dbReference>
<evidence type="ECO:0000256" key="8">
    <source>
        <dbReference type="ARBA" id="ARBA00023242"/>
    </source>
</evidence>
<feature type="compositionally biased region" description="Basic and acidic residues" evidence="11">
    <location>
        <begin position="5094"/>
        <end position="5130"/>
    </location>
</feature>
<dbReference type="GO" id="GO:0005730">
    <property type="term" value="C:nucleolus"/>
    <property type="evidence" value="ECO:0007669"/>
    <property type="project" value="UniProtKB-SubCell"/>
</dbReference>
<dbReference type="FunFam" id="3.40.50.300:FF:001384">
    <property type="entry name" value="Midasin"/>
    <property type="match status" value="1"/>
</dbReference>
<dbReference type="FunFam" id="3.40.50.300:FF:000582">
    <property type="entry name" value="Midasin"/>
    <property type="match status" value="1"/>
</dbReference>
<dbReference type="FunFam" id="3.40.50.300:FF:000142">
    <property type="entry name" value="Midasin"/>
    <property type="match status" value="1"/>
</dbReference>